<gene>
    <name evidence="3" type="ORF">HNQ40_001418</name>
</gene>
<evidence type="ECO:0000313" key="4">
    <source>
        <dbReference type="Proteomes" id="UP000541810"/>
    </source>
</evidence>
<sequence>MPAHAEDSASETEAAAVFLLTDYTDPQSNDRWAVVNDNVMGGRSEGDVSFDADEPGVMVMTGDINTNGGGFTSVRMNLDAELFASEAGAAVLDDLQAVRLRVRGDAASLGRPFALRLEDRVPRPRGINFRTLLPIDQDADPNEWQEITIPVADLQPTFRGNRLDPEAWAPLDTSQLARLGLILSDVEDGPYRLEVDRIEYLR</sequence>
<dbReference type="Proteomes" id="UP000541810">
    <property type="component" value="Unassembled WGS sequence"/>
</dbReference>
<keyword evidence="4" id="KW-1185">Reference proteome</keyword>
<name>A0A7X0H5E1_9BACT</name>
<feature type="domain" description="NADH:ubiquinone oxidoreductase intermediate-associated protein 30" evidence="2">
    <location>
        <begin position="22"/>
        <end position="195"/>
    </location>
</feature>
<dbReference type="InterPro" id="IPR008979">
    <property type="entry name" value="Galactose-bd-like_sf"/>
</dbReference>
<comment type="similarity">
    <text evidence="1">Belongs to the CIA30 family.</text>
</comment>
<reference evidence="3 4" key="1">
    <citation type="submission" date="2020-08" db="EMBL/GenBank/DDBJ databases">
        <title>Genomic Encyclopedia of Type Strains, Phase IV (KMG-IV): sequencing the most valuable type-strain genomes for metagenomic binning, comparative biology and taxonomic classification.</title>
        <authorList>
            <person name="Goeker M."/>
        </authorList>
    </citation>
    <scope>NUCLEOTIDE SEQUENCE [LARGE SCALE GENOMIC DNA]</scope>
    <source>
        <strain evidence="3 4">DSM 103725</strain>
    </source>
</reference>
<dbReference type="PANTHER" id="PTHR13194:SF19">
    <property type="entry name" value="NAD(P)-BINDING ROSSMANN-FOLD SUPERFAMILY PROTEIN"/>
    <property type="match status" value="1"/>
</dbReference>
<evidence type="ECO:0000256" key="1">
    <source>
        <dbReference type="ARBA" id="ARBA00007884"/>
    </source>
</evidence>
<dbReference type="SUPFAM" id="SSF49785">
    <property type="entry name" value="Galactose-binding domain-like"/>
    <property type="match status" value="1"/>
</dbReference>
<dbReference type="InterPro" id="IPR039131">
    <property type="entry name" value="NDUFAF1"/>
</dbReference>
<organism evidence="3 4">
    <name type="scientific">Algisphaera agarilytica</name>
    <dbReference type="NCBI Taxonomy" id="1385975"/>
    <lineage>
        <taxon>Bacteria</taxon>
        <taxon>Pseudomonadati</taxon>
        <taxon>Planctomycetota</taxon>
        <taxon>Phycisphaerae</taxon>
        <taxon>Phycisphaerales</taxon>
        <taxon>Phycisphaeraceae</taxon>
        <taxon>Algisphaera</taxon>
    </lineage>
</organism>
<accession>A0A7X0H5E1</accession>
<evidence type="ECO:0000313" key="3">
    <source>
        <dbReference type="EMBL" id="MBB6429612.1"/>
    </source>
</evidence>
<dbReference type="RefSeq" id="WP_184677184.1">
    <property type="nucleotide sequence ID" value="NZ_JACHGY010000001.1"/>
</dbReference>
<evidence type="ECO:0000259" key="2">
    <source>
        <dbReference type="Pfam" id="PF08547"/>
    </source>
</evidence>
<dbReference type="Pfam" id="PF08547">
    <property type="entry name" value="CIA30"/>
    <property type="match status" value="1"/>
</dbReference>
<dbReference type="AlphaFoldDB" id="A0A7X0H5E1"/>
<dbReference type="PANTHER" id="PTHR13194">
    <property type="entry name" value="COMPLEX I INTERMEDIATE-ASSOCIATED PROTEIN 30"/>
    <property type="match status" value="1"/>
</dbReference>
<proteinExistence type="inferred from homology"/>
<comment type="caution">
    <text evidence="3">The sequence shown here is derived from an EMBL/GenBank/DDBJ whole genome shotgun (WGS) entry which is preliminary data.</text>
</comment>
<dbReference type="EMBL" id="JACHGY010000001">
    <property type="protein sequence ID" value="MBB6429612.1"/>
    <property type="molecule type" value="Genomic_DNA"/>
</dbReference>
<protein>
    <recommendedName>
        <fullName evidence="2">NADH:ubiquinone oxidoreductase intermediate-associated protein 30 domain-containing protein</fullName>
    </recommendedName>
</protein>
<dbReference type="InterPro" id="IPR013857">
    <property type="entry name" value="NADH-UbQ_OxRdtase-assoc_prot30"/>
</dbReference>